<comment type="similarity">
    <text evidence="1">Belongs to the SIMIBI class G3E GTPase family. HypB/HupM subfamily.</text>
</comment>
<dbReference type="GO" id="GO:0003924">
    <property type="term" value="F:GTPase activity"/>
    <property type="evidence" value="ECO:0007669"/>
    <property type="project" value="InterPro"/>
</dbReference>
<evidence type="ECO:0000256" key="2">
    <source>
        <dbReference type="ARBA" id="ARBA00022596"/>
    </source>
</evidence>
<evidence type="ECO:0000256" key="8">
    <source>
        <dbReference type="ARBA" id="ARBA00035238"/>
    </source>
</evidence>
<keyword evidence="11" id="KW-1185">Reference proteome</keyword>
<keyword evidence="4" id="KW-0547">Nucleotide-binding</keyword>
<evidence type="ECO:0000256" key="6">
    <source>
        <dbReference type="ARBA" id="ARBA00022833"/>
    </source>
</evidence>
<dbReference type="GO" id="GO:0005525">
    <property type="term" value="F:GTP binding"/>
    <property type="evidence" value="ECO:0007669"/>
    <property type="project" value="UniProtKB-KW"/>
</dbReference>
<evidence type="ECO:0000256" key="7">
    <source>
        <dbReference type="ARBA" id="ARBA00023134"/>
    </source>
</evidence>
<reference evidence="10 11" key="1">
    <citation type="journal article" date="2018" name="ISME J.">
        <title>Endosymbiont genomes yield clues of tubeworm success.</title>
        <authorList>
            <person name="Li Y."/>
            <person name="Liles M.R."/>
            <person name="Halanych K.M."/>
        </authorList>
    </citation>
    <scope>NUCLEOTIDE SEQUENCE [LARGE SCALE GENOMIC DNA]</scope>
    <source>
        <strain evidence="10">A1462</strain>
    </source>
</reference>
<organism evidence="10 11">
    <name type="scientific">endosymbiont of Escarpia spicata</name>
    <dbReference type="NCBI Taxonomy" id="2200908"/>
    <lineage>
        <taxon>Bacteria</taxon>
        <taxon>Pseudomonadati</taxon>
        <taxon>Pseudomonadota</taxon>
        <taxon>Gammaproteobacteria</taxon>
        <taxon>sulfur-oxidizing symbionts</taxon>
    </lineage>
</organism>
<dbReference type="SUPFAM" id="SSF52540">
    <property type="entry name" value="P-loop containing nucleoside triphosphate hydrolases"/>
    <property type="match status" value="1"/>
</dbReference>
<keyword evidence="7" id="KW-0342">GTP-binding</keyword>
<keyword evidence="5" id="KW-0378">Hydrolase</keyword>
<keyword evidence="2" id="KW-0533">Nickel</keyword>
<dbReference type="Gene3D" id="3.40.50.300">
    <property type="entry name" value="P-loop containing nucleotide triphosphate hydrolases"/>
    <property type="match status" value="1"/>
</dbReference>
<sequence>MCDTCGCNVTQGNRHLIEAGGKHEHTHDGKVAVEVLQNLLSENDHQAGHNRQHFDNHGVLAVNLMSSPGSGKTSLLEATIDALNQEFRIAVIEGDLETENDAERIRSKGISAVQITTGTACHLDAHMVHSALHQLNLDDLDIVFVENVGNLVCPASFDLGQHLNVTLLSVTEGDDKPAKYPVIFRAADAVLITKSDLLPYLDDFKPEQAEQAIRHLASEAPVLNLSARNSSTLDNWLTWLRKAFAIQAARRAAGETTKPKIQPSGEKLHAHG</sequence>
<dbReference type="CDD" id="cd05390">
    <property type="entry name" value="HypB"/>
    <property type="match status" value="1"/>
</dbReference>
<evidence type="ECO:0000256" key="3">
    <source>
        <dbReference type="ARBA" id="ARBA00022723"/>
    </source>
</evidence>
<dbReference type="NCBIfam" id="TIGR00073">
    <property type="entry name" value="hypB"/>
    <property type="match status" value="1"/>
</dbReference>
<evidence type="ECO:0000256" key="5">
    <source>
        <dbReference type="ARBA" id="ARBA00022801"/>
    </source>
</evidence>
<dbReference type="EMBL" id="QFXE01000010">
    <property type="protein sequence ID" value="RDH86221.1"/>
    <property type="molecule type" value="Genomic_DNA"/>
</dbReference>
<dbReference type="GO" id="GO:0008270">
    <property type="term" value="F:zinc ion binding"/>
    <property type="evidence" value="ECO:0007669"/>
    <property type="project" value="TreeGrafter"/>
</dbReference>
<dbReference type="PIRSF" id="PIRSF005624">
    <property type="entry name" value="Ni-bind_GTPase"/>
    <property type="match status" value="1"/>
</dbReference>
<dbReference type="Proteomes" id="UP000254771">
    <property type="component" value="Unassembled WGS sequence"/>
</dbReference>
<feature type="domain" description="CobW/HypB/UreG nucleotide-binding" evidence="9">
    <location>
        <begin position="62"/>
        <end position="223"/>
    </location>
</feature>
<keyword evidence="6" id="KW-0862">Zinc</keyword>
<dbReference type="InterPro" id="IPR004392">
    <property type="entry name" value="Hyd_mat_HypB"/>
</dbReference>
<keyword evidence="3" id="KW-0479">Metal-binding</keyword>
<accession>A0A370DMU2</accession>
<dbReference type="PANTHER" id="PTHR30134">
    <property type="entry name" value="HYDROGENASE PROTEIN ASSEMBLY PROTEIN, NICKEL CHAPERONE"/>
    <property type="match status" value="1"/>
</dbReference>
<dbReference type="Pfam" id="PF02492">
    <property type="entry name" value="cobW"/>
    <property type="match status" value="1"/>
</dbReference>
<comment type="caution">
    <text evidence="10">The sequence shown here is derived from an EMBL/GenBank/DDBJ whole genome shotgun (WGS) entry which is preliminary data.</text>
</comment>
<evidence type="ECO:0000256" key="4">
    <source>
        <dbReference type="ARBA" id="ARBA00022741"/>
    </source>
</evidence>
<evidence type="ECO:0000313" key="11">
    <source>
        <dbReference type="Proteomes" id="UP000254771"/>
    </source>
</evidence>
<evidence type="ECO:0000259" key="9">
    <source>
        <dbReference type="Pfam" id="PF02492"/>
    </source>
</evidence>
<dbReference type="InterPro" id="IPR003495">
    <property type="entry name" value="CobW/HypB/UreG_nucleotide-bd"/>
</dbReference>
<dbReference type="GO" id="GO:0051604">
    <property type="term" value="P:protein maturation"/>
    <property type="evidence" value="ECO:0007669"/>
    <property type="project" value="InterPro"/>
</dbReference>
<name>A0A370DMU2_9GAMM</name>
<proteinExistence type="inferred from homology"/>
<protein>
    <recommendedName>
        <fullName evidence="8">Hydrogenase maturation factor HypB</fullName>
    </recommendedName>
</protein>
<dbReference type="PANTHER" id="PTHR30134:SF2">
    <property type="entry name" value="HYDROGENASE MATURATION FACTOR HYPB"/>
    <property type="match status" value="1"/>
</dbReference>
<dbReference type="GO" id="GO:0016151">
    <property type="term" value="F:nickel cation binding"/>
    <property type="evidence" value="ECO:0007669"/>
    <property type="project" value="InterPro"/>
</dbReference>
<gene>
    <name evidence="10" type="primary">hypB</name>
    <name evidence="10" type="ORF">DIZ78_08535</name>
</gene>
<dbReference type="AlphaFoldDB" id="A0A370DMU2"/>
<evidence type="ECO:0000256" key="1">
    <source>
        <dbReference type="ARBA" id="ARBA00006211"/>
    </source>
</evidence>
<dbReference type="InterPro" id="IPR027417">
    <property type="entry name" value="P-loop_NTPase"/>
</dbReference>
<evidence type="ECO:0000313" key="10">
    <source>
        <dbReference type="EMBL" id="RDH86221.1"/>
    </source>
</evidence>